<dbReference type="GO" id="GO:0015627">
    <property type="term" value="C:type II protein secretion system complex"/>
    <property type="evidence" value="ECO:0007669"/>
    <property type="project" value="InterPro"/>
</dbReference>
<feature type="transmembrane region" description="Helical" evidence="2">
    <location>
        <begin position="72"/>
        <end position="93"/>
    </location>
</feature>
<proteinExistence type="predicted"/>
<dbReference type="EMBL" id="WOCD01000003">
    <property type="protein sequence ID" value="MUH72366.1"/>
    <property type="molecule type" value="Genomic_DNA"/>
</dbReference>
<feature type="region of interest" description="Disordered" evidence="1">
    <location>
        <begin position="110"/>
        <end position="157"/>
    </location>
</feature>
<accession>A0A6N8F706</accession>
<name>A0A6N8F706_9GAMM</name>
<evidence type="ECO:0000259" key="3">
    <source>
        <dbReference type="Pfam" id="PF16537"/>
    </source>
</evidence>
<dbReference type="AlphaFoldDB" id="A0A6N8F706"/>
<dbReference type="OrthoDB" id="5432325at2"/>
<evidence type="ECO:0000256" key="2">
    <source>
        <dbReference type="SAM" id="Phobius"/>
    </source>
</evidence>
<keyword evidence="2" id="KW-1133">Transmembrane helix</keyword>
<keyword evidence="2" id="KW-0472">Membrane</keyword>
<feature type="compositionally biased region" description="Polar residues" evidence="1">
    <location>
        <begin position="138"/>
        <end position="157"/>
    </location>
</feature>
<evidence type="ECO:0000313" key="5">
    <source>
        <dbReference type="Proteomes" id="UP000439994"/>
    </source>
</evidence>
<protein>
    <recommendedName>
        <fullName evidence="3">Type II secretion system protein GspB C-terminal domain-containing protein</fullName>
    </recommendedName>
</protein>
<organism evidence="4 5">
    <name type="scientific">Psychrosphaera haliotis</name>
    <dbReference type="NCBI Taxonomy" id="555083"/>
    <lineage>
        <taxon>Bacteria</taxon>
        <taxon>Pseudomonadati</taxon>
        <taxon>Pseudomonadota</taxon>
        <taxon>Gammaproteobacteria</taxon>
        <taxon>Alteromonadales</taxon>
        <taxon>Pseudoalteromonadaceae</taxon>
        <taxon>Psychrosphaera</taxon>
    </lineage>
</organism>
<dbReference type="InterPro" id="IPR032389">
    <property type="entry name" value="GspB_C"/>
</dbReference>
<feature type="domain" description="Type II secretion system protein GspB C-terminal" evidence="3">
    <location>
        <begin position="295"/>
        <end position="351"/>
    </location>
</feature>
<dbReference type="RefSeq" id="WP_155695552.1">
    <property type="nucleotide sequence ID" value="NZ_WOCD01000003.1"/>
</dbReference>
<feature type="compositionally biased region" description="Low complexity" evidence="1">
    <location>
        <begin position="21"/>
        <end position="44"/>
    </location>
</feature>
<dbReference type="Proteomes" id="UP000439994">
    <property type="component" value="Unassembled WGS sequence"/>
</dbReference>
<evidence type="ECO:0000313" key="4">
    <source>
        <dbReference type="EMBL" id="MUH72366.1"/>
    </source>
</evidence>
<dbReference type="Pfam" id="PF16537">
    <property type="entry name" value="T2SSB"/>
    <property type="match status" value="1"/>
</dbReference>
<feature type="compositionally biased region" description="Low complexity" evidence="1">
    <location>
        <begin position="112"/>
        <end position="129"/>
    </location>
</feature>
<evidence type="ECO:0000256" key="1">
    <source>
        <dbReference type="SAM" id="MobiDB-lite"/>
    </source>
</evidence>
<comment type="caution">
    <text evidence="4">The sequence shown here is derived from an EMBL/GenBank/DDBJ whole genome shotgun (WGS) entry which is preliminary data.</text>
</comment>
<reference evidence="4 5" key="1">
    <citation type="submission" date="2019-11" db="EMBL/GenBank/DDBJ databases">
        <title>P. haliotis isolates from Z. marina roots.</title>
        <authorList>
            <person name="Cohen M."/>
            <person name="Jospin G."/>
            <person name="Eisen J.A."/>
            <person name="Coil D.A."/>
        </authorList>
    </citation>
    <scope>NUCLEOTIDE SEQUENCE [LARGE SCALE GENOMIC DNA]</scope>
    <source>
        <strain evidence="4 5">UCD-MCMsp1aY</strain>
    </source>
</reference>
<gene>
    <name evidence="4" type="ORF">GNP35_07665</name>
</gene>
<keyword evidence="2" id="KW-0812">Transmembrane</keyword>
<keyword evidence="5" id="KW-1185">Reference proteome</keyword>
<feature type="region of interest" description="Disordered" evidence="1">
    <location>
        <begin position="14"/>
        <end position="44"/>
    </location>
</feature>
<sequence>MSFLYKALIKEQSSQKTNNKTGSNGASNQSANQSQTQLQMSGNSNNGYSYANTVNSGPAFADNGASSPSFSWLAWLAIAILLLIVGLLGGYIVGSKPANSQAFVQNQPLSVNQPTNQNQTQTQTQTQNQAPDLGASPIQAQPQTANQSEPPNVTQSAPQIATQANGQMESDAIEQLPSSRPSELLTQAPDEQLSGTSQLITEKQLETDKKQLETGKEEAIDEPEQLVINVADINSSNVKVEDVSSDLQARFAEALAQTEVGTAKKTNNQQRSIQVEVDSSLVDINDLPDGDRAFIPELQYEMHIYSSDVNERWVRINNTTLYEGDRLTPYLRLAEIRQGIVIWESRERRFSQVALEDYK</sequence>